<keyword evidence="4" id="KW-1185">Reference proteome</keyword>
<evidence type="ECO:0000313" key="3">
    <source>
        <dbReference type="EMBL" id="TCP31442.1"/>
    </source>
</evidence>
<gene>
    <name evidence="3" type="ORF">EV659_11110</name>
</gene>
<proteinExistence type="predicted"/>
<feature type="chain" id="PRO_5020927531" evidence="2">
    <location>
        <begin position="21"/>
        <end position="320"/>
    </location>
</feature>
<feature type="region of interest" description="Disordered" evidence="1">
    <location>
        <begin position="25"/>
        <end position="77"/>
    </location>
</feature>
<feature type="signal peptide" evidence="2">
    <location>
        <begin position="1"/>
        <end position="20"/>
    </location>
</feature>
<reference evidence="3 4" key="1">
    <citation type="submission" date="2019-03" db="EMBL/GenBank/DDBJ databases">
        <title>Genomic Encyclopedia of Type Strains, Phase IV (KMG-IV): sequencing the most valuable type-strain genomes for metagenomic binning, comparative biology and taxonomic classification.</title>
        <authorList>
            <person name="Goeker M."/>
        </authorList>
    </citation>
    <scope>NUCLEOTIDE SEQUENCE [LARGE SCALE GENOMIC DNA]</scope>
    <source>
        <strain evidence="3 4">DSM 2132</strain>
    </source>
</reference>
<sequence>MRRHLRARAWLAGAAVLALAACDGGSPETPADPSTDSTETGSATTTAEAPMPASNAAAPAPEADTEAASADPSGDPIVAAVQANPHRSDAQAARDVYRHPVETLRFFGLKPDQTVTEQLPGWYTEILGALLAEDGHYIAVNEHPSLLPEDHPYRPGRARFVDDFDTDRPMFGERAEAATLGGPEPMIPDASVDTALVIRATHGMVYAGTLEPMLAEYFRILKPGGVLGIVQHREDPASQNTPADRRGYLKESDVIEWVTAAGFELAEKSEINANPKDPKDHPPGVWALPPVLTLGEENRDTYLAIGESDRMTLKFVKPKG</sequence>
<keyword evidence="2" id="KW-0732">Signal</keyword>
<evidence type="ECO:0000313" key="4">
    <source>
        <dbReference type="Proteomes" id="UP000295399"/>
    </source>
</evidence>
<organism evidence="3 4">
    <name type="scientific">Rhodothalassium salexigens DSM 2132</name>
    <dbReference type="NCBI Taxonomy" id="1188247"/>
    <lineage>
        <taxon>Bacteria</taxon>
        <taxon>Pseudomonadati</taxon>
        <taxon>Pseudomonadota</taxon>
        <taxon>Alphaproteobacteria</taxon>
        <taxon>Rhodothalassiales</taxon>
        <taxon>Rhodothalassiaceae</taxon>
        <taxon>Rhodothalassium</taxon>
    </lineage>
</organism>
<dbReference type="InterPro" id="IPR016980">
    <property type="entry name" value="S-AdoMet-dep_MeTrfase_Alr7345"/>
</dbReference>
<keyword evidence="3" id="KW-0808">Transferase</keyword>
<name>A0A4R2P957_RHOSA</name>
<dbReference type="AlphaFoldDB" id="A0A4R2P957"/>
<dbReference type="GO" id="GO:0032259">
    <property type="term" value="P:methylation"/>
    <property type="evidence" value="ECO:0007669"/>
    <property type="project" value="UniProtKB-KW"/>
</dbReference>
<dbReference type="InterPro" id="IPR029063">
    <property type="entry name" value="SAM-dependent_MTases_sf"/>
</dbReference>
<accession>A0A4R2P957</accession>
<keyword evidence="3" id="KW-0489">Methyltransferase</keyword>
<dbReference type="InParanoid" id="A0A4R2P957"/>
<comment type="caution">
    <text evidence="3">The sequence shown here is derived from an EMBL/GenBank/DDBJ whole genome shotgun (WGS) entry which is preliminary data.</text>
</comment>
<protein>
    <submittedName>
        <fullName evidence="3">Putative methyltransferase</fullName>
    </submittedName>
</protein>
<dbReference type="PIRSF" id="PIRSF031679">
    <property type="entry name" value="Mtase_Alr7345_prd"/>
    <property type="match status" value="1"/>
</dbReference>
<dbReference type="Proteomes" id="UP000295399">
    <property type="component" value="Unassembled WGS sequence"/>
</dbReference>
<dbReference type="SUPFAM" id="SSF53335">
    <property type="entry name" value="S-adenosyl-L-methionine-dependent methyltransferases"/>
    <property type="match status" value="1"/>
</dbReference>
<dbReference type="Gene3D" id="3.40.50.150">
    <property type="entry name" value="Vaccinia Virus protein VP39"/>
    <property type="match status" value="1"/>
</dbReference>
<dbReference type="EMBL" id="SLXO01000011">
    <property type="protein sequence ID" value="TCP31442.1"/>
    <property type="molecule type" value="Genomic_DNA"/>
</dbReference>
<feature type="compositionally biased region" description="Low complexity" evidence="1">
    <location>
        <begin position="34"/>
        <end position="73"/>
    </location>
</feature>
<dbReference type="GO" id="GO:0008168">
    <property type="term" value="F:methyltransferase activity"/>
    <property type="evidence" value="ECO:0007669"/>
    <property type="project" value="UniProtKB-KW"/>
</dbReference>
<evidence type="ECO:0000256" key="2">
    <source>
        <dbReference type="SAM" id="SignalP"/>
    </source>
</evidence>
<evidence type="ECO:0000256" key="1">
    <source>
        <dbReference type="SAM" id="MobiDB-lite"/>
    </source>
</evidence>
<dbReference type="PROSITE" id="PS51257">
    <property type="entry name" value="PROKAR_LIPOPROTEIN"/>
    <property type="match status" value="1"/>
</dbReference>